<dbReference type="InterPro" id="IPR036047">
    <property type="entry name" value="F-box-like_dom_sf"/>
</dbReference>
<dbReference type="AlphaFoldDB" id="A0A316V4M4"/>
<dbReference type="InParanoid" id="A0A316V4M4"/>
<dbReference type="Pfam" id="PF12937">
    <property type="entry name" value="F-box-like"/>
    <property type="match status" value="1"/>
</dbReference>
<dbReference type="OrthoDB" id="550575at2759"/>
<reference evidence="2 3" key="1">
    <citation type="journal article" date="2018" name="Mol. Biol. Evol.">
        <title>Broad Genomic Sampling Reveals a Smut Pathogenic Ancestry of the Fungal Clade Ustilaginomycotina.</title>
        <authorList>
            <person name="Kijpornyongpan T."/>
            <person name="Mondo S.J."/>
            <person name="Barry K."/>
            <person name="Sandor L."/>
            <person name="Lee J."/>
            <person name="Lipzen A."/>
            <person name="Pangilinan J."/>
            <person name="LaButti K."/>
            <person name="Hainaut M."/>
            <person name="Henrissat B."/>
            <person name="Grigoriev I.V."/>
            <person name="Spatafora J.W."/>
            <person name="Aime M.C."/>
        </authorList>
    </citation>
    <scope>NUCLEOTIDE SEQUENCE [LARGE SCALE GENOMIC DNA]</scope>
    <source>
        <strain evidence="2 3">MCA 3882</strain>
    </source>
</reference>
<sequence>MLNYQAKDPTALLPNELLVHIATYLDIPSLARLERVSKAWNALLKVYDNRCWAQHVEGYEYNKELSLQSMKAQKQKNSIDQQYWQPVKRWKDFVLRQNALAENWTTDYPNVETSVVGYTPAREIDPIGNPAPITYSKKTGEVLPVIHAGPASSYVWRARLDPAPDAQFIITTWLSGGVRVIDARPDGNSAVLWQLPRWSVRAYAHLEYRDGIACWDSEDGIEVWKRWKLVQGEETAEQDEPANKRGSFVKVGTVPDMPGMRGFMLNEALHLSVVSSAGRSCTYNVAAAKPESIRNFPIKENASWVYDFGIRRGATGHIEHDLDNVVFCMGHDGYSVYNKETATHLGDLRFNEGGLLTALEQCVSTNYMFIDFWPYLPKRQEDSVFRREVVEYFESNEQALHKLHGTSETDESLEPPELLPELRRNRKPHIRSDEWGATMIRQLDDGATLIVARSAGGRFLFCTDLLGLLKCIEEGSQEMLDAKVRECLAIIECGGTRCITEFRSGGWLTVHAGRAAWEIEDRVYIIELPRKRNTIPGPNTKVMTMNGRYNGEIVMPQISVPASILSLHDDCLVSTYLHPAYILLEGEVAGQARWETSVLKSVRIVRFAPKALEPKVQPPHHDPSAIFSPDYHANRPQLGRRALDVHQQWYITSRLMAGNAIRVDDDNAIWADMADDEEEFVDVDDEDFEDVDDDEFADLQALDGEEGEGLHEDEIL</sequence>
<dbReference type="CDD" id="cd09917">
    <property type="entry name" value="F-box_SF"/>
    <property type="match status" value="1"/>
</dbReference>
<dbReference type="EMBL" id="KZ819608">
    <property type="protein sequence ID" value="PWN31441.1"/>
    <property type="molecule type" value="Genomic_DNA"/>
</dbReference>
<feature type="domain" description="F-box" evidence="1">
    <location>
        <begin position="7"/>
        <end position="55"/>
    </location>
</feature>
<dbReference type="SUPFAM" id="SSF81383">
    <property type="entry name" value="F-box domain"/>
    <property type="match status" value="1"/>
</dbReference>
<name>A0A316V4M4_9BASI</name>
<evidence type="ECO:0000259" key="1">
    <source>
        <dbReference type="PROSITE" id="PS50181"/>
    </source>
</evidence>
<evidence type="ECO:0000313" key="2">
    <source>
        <dbReference type="EMBL" id="PWN31441.1"/>
    </source>
</evidence>
<accession>A0A316V4M4</accession>
<keyword evidence="3" id="KW-1185">Reference proteome</keyword>
<dbReference type="Proteomes" id="UP000245771">
    <property type="component" value="Unassembled WGS sequence"/>
</dbReference>
<dbReference type="PROSITE" id="PS50181">
    <property type="entry name" value="FBOX"/>
    <property type="match status" value="1"/>
</dbReference>
<dbReference type="Gene3D" id="1.20.1280.50">
    <property type="match status" value="1"/>
</dbReference>
<dbReference type="SMART" id="SM00256">
    <property type="entry name" value="FBOX"/>
    <property type="match status" value="1"/>
</dbReference>
<organism evidence="2 3">
    <name type="scientific">Meira miltonrushii</name>
    <dbReference type="NCBI Taxonomy" id="1280837"/>
    <lineage>
        <taxon>Eukaryota</taxon>
        <taxon>Fungi</taxon>
        <taxon>Dikarya</taxon>
        <taxon>Basidiomycota</taxon>
        <taxon>Ustilaginomycotina</taxon>
        <taxon>Exobasidiomycetes</taxon>
        <taxon>Exobasidiales</taxon>
        <taxon>Brachybasidiaceae</taxon>
        <taxon>Meira</taxon>
    </lineage>
</organism>
<proteinExistence type="predicted"/>
<protein>
    <recommendedName>
        <fullName evidence="1">F-box domain-containing protein</fullName>
    </recommendedName>
</protein>
<dbReference type="STRING" id="1280837.A0A316V4M4"/>
<dbReference type="GeneID" id="37023748"/>
<evidence type="ECO:0000313" key="3">
    <source>
        <dbReference type="Proteomes" id="UP000245771"/>
    </source>
</evidence>
<dbReference type="RefSeq" id="XP_025351743.1">
    <property type="nucleotide sequence ID" value="XM_025501967.1"/>
</dbReference>
<dbReference type="InterPro" id="IPR001810">
    <property type="entry name" value="F-box_dom"/>
</dbReference>
<gene>
    <name evidence="2" type="ORF">FA14DRAFT_192928</name>
</gene>